<reference evidence="1 2" key="1">
    <citation type="submission" date="2013-03" db="EMBL/GenBank/DDBJ databases">
        <authorList>
            <person name="Fiebig A."/>
            <person name="Goeker M."/>
            <person name="Klenk H.-P.P."/>
        </authorList>
    </citation>
    <scope>NUCLEOTIDE SEQUENCE [LARGE SCALE GENOMIC DNA]</scope>
    <source>
        <strain evidence="2">DSM 19469</strain>
    </source>
</reference>
<accession>W8RSN6</accession>
<dbReference type="Proteomes" id="UP000019593">
    <property type="component" value="Chromosome"/>
</dbReference>
<gene>
    <name evidence="1" type="ORF">roselon_01851</name>
</gene>
<dbReference type="eggNOG" id="ENOG502Z7MF">
    <property type="taxonomic scope" value="Bacteria"/>
</dbReference>
<dbReference type="HOGENOM" id="CLU_2331906_0_0_5"/>
<evidence type="ECO:0008006" key="3">
    <source>
        <dbReference type="Google" id="ProtNLM"/>
    </source>
</evidence>
<dbReference type="AlphaFoldDB" id="W8RSN6"/>
<evidence type="ECO:0000313" key="2">
    <source>
        <dbReference type="Proteomes" id="UP000019593"/>
    </source>
</evidence>
<dbReference type="KEGG" id="red:roselon_01851"/>
<keyword evidence="2" id="KW-1185">Reference proteome</keyword>
<dbReference type="InterPro" id="IPR037107">
    <property type="entry name" value="Put_OMP_sf"/>
</dbReference>
<proteinExistence type="predicted"/>
<dbReference type="STRING" id="1294273.roselon_01851"/>
<organism evidence="1 2">
    <name type="scientific">Roseicyclus elongatus DSM 19469</name>
    <dbReference type="NCBI Taxonomy" id="1294273"/>
    <lineage>
        <taxon>Bacteria</taxon>
        <taxon>Pseudomonadati</taxon>
        <taxon>Pseudomonadota</taxon>
        <taxon>Alphaproteobacteria</taxon>
        <taxon>Rhodobacterales</taxon>
        <taxon>Roseobacteraceae</taxon>
        <taxon>Roseicyclus</taxon>
    </lineage>
</organism>
<evidence type="ECO:0000313" key="1">
    <source>
        <dbReference type="EMBL" id="AHM04214.1"/>
    </source>
</evidence>
<dbReference type="EMBL" id="CP004372">
    <property type="protein sequence ID" value="AHM04214.1"/>
    <property type="molecule type" value="Genomic_DNA"/>
</dbReference>
<sequence>MRLRDEVTGQRIAGLNSAETLGGWSFLFGGDMAYISDSVFLPEDRGAPLEEVRHRLRAGVNYGIGDSNFFYGVTYLSEEFEAQPAGQVVGTLSIDIRF</sequence>
<dbReference type="RefSeq" id="WP_025312022.1">
    <property type="nucleotide sequence ID" value="NZ_CP004372.1"/>
</dbReference>
<dbReference type="Gene3D" id="2.40.128.140">
    <property type="entry name" value="Outer membrane protein"/>
    <property type="match status" value="1"/>
</dbReference>
<protein>
    <recommendedName>
        <fullName evidence="3">Outer membrane protein</fullName>
    </recommendedName>
</protein>
<name>W8RSN6_9RHOB</name>